<dbReference type="Pfam" id="PF01103">
    <property type="entry name" value="Omp85"/>
    <property type="match status" value="1"/>
</dbReference>
<feature type="signal peptide" evidence="3">
    <location>
        <begin position="1"/>
        <end position="21"/>
    </location>
</feature>
<dbReference type="Proteomes" id="UP000198851">
    <property type="component" value="Unassembled WGS sequence"/>
</dbReference>
<protein>
    <submittedName>
        <fullName evidence="5">Surface antigen</fullName>
    </submittedName>
</protein>
<keyword evidence="6" id="KW-1185">Reference proteome</keyword>
<evidence type="ECO:0000256" key="3">
    <source>
        <dbReference type="SAM" id="SignalP"/>
    </source>
</evidence>
<evidence type="ECO:0000313" key="5">
    <source>
        <dbReference type="EMBL" id="SFK57872.1"/>
    </source>
</evidence>
<evidence type="ECO:0000256" key="1">
    <source>
        <dbReference type="ARBA" id="ARBA00004370"/>
    </source>
</evidence>
<organism evidence="5 6">
    <name type="scientific">Shimia haliotis</name>
    <dbReference type="NCBI Taxonomy" id="1280847"/>
    <lineage>
        <taxon>Bacteria</taxon>
        <taxon>Pseudomonadati</taxon>
        <taxon>Pseudomonadota</taxon>
        <taxon>Alphaproteobacteria</taxon>
        <taxon>Rhodobacterales</taxon>
        <taxon>Roseobacteraceae</taxon>
    </lineage>
</organism>
<evidence type="ECO:0000259" key="4">
    <source>
        <dbReference type="Pfam" id="PF01103"/>
    </source>
</evidence>
<dbReference type="RefSeq" id="WP_093319779.1">
    <property type="nucleotide sequence ID" value="NZ_FOSZ01000001.1"/>
</dbReference>
<keyword evidence="2" id="KW-0472">Membrane</keyword>
<reference evidence="6" key="1">
    <citation type="submission" date="2016-10" db="EMBL/GenBank/DDBJ databases">
        <authorList>
            <person name="Varghese N."/>
            <person name="Submissions S."/>
        </authorList>
    </citation>
    <scope>NUCLEOTIDE SEQUENCE [LARGE SCALE GENOMIC DNA]</scope>
    <source>
        <strain evidence="6">DSM 28453</strain>
    </source>
</reference>
<dbReference type="AlphaFoldDB" id="A0A1I4AMX8"/>
<feature type="domain" description="Bacterial surface antigen (D15)" evidence="4">
    <location>
        <begin position="186"/>
        <end position="345"/>
    </location>
</feature>
<comment type="subcellular location">
    <subcellularLocation>
        <location evidence="1">Membrane</location>
    </subcellularLocation>
</comment>
<dbReference type="OrthoDB" id="5523607at2"/>
<evidence type="ECO:0000313" key="6">
    <source>
        <dbReference type="Proteomes" id="UP000198851"/>
    </source>
</evidence>
<sequence length="363" mass="38910">MLKHITKAVLAVFFSSAAVFAASPEDLNVALKKAANDDDLGFTRGSFVAAPIPFKNAMIGAGLALGGGYMFQLDESSDTSILGLGAMRSENGSSAFGLMGNLAFSQNKWQLSVAAGKADLFYDLYLGNLAVPIRQDGHLFNSTLLYGLTDELHVGAGLRYLETTIDYATSGGFPPLPDTDLEMGVLSALAKWDTRDDTFSARTGHLINATLSYGEILNQSDRSYTKASALYTGYQPLGPSNSLAYRAAACRSASDAPFFEKCSLGGTDAFRGFSATRYLDDALLSAQVEFRQDLSSRFSAVAFAGVGLTGPDFDSLFSSPLRSAGGLGLRFQLSKKFKAVFSVDMSVNDEHEDILYIYVGQRF</sequence>
<proteinExistence type="predicted"/>
<dbReference type="EMBL" id="FOSZ01000001">
    <property type="protein sequence ID" value="SFK57872.1"/>
    <property type="molecule type" value="Genomic_DNA"/>
</dbReference>
<dbReference type="GO" id="GO:0019867">
    <property type="term" value="C:outer membrane"/>
    <property type="evidence" value="ECO:0007669"/>
    <property type="project" value="InterPro"/>
</dbReference>
<dbReference type="STRING" id="1280847.SAMN04488036_101488"/>
<keyword evidence="3" id="KW-0732">Signal</keyword>
<accession>A0A1I4AMX8</accession>
<evidence type="ECO:0000256" key="2">
    <source>
        <dbReference type="ARBA" id="ARBA00023136"/>
    </source>
</evidence>
<name>A0A1I4AMX8_9RHOB</name>
<dbReference type="InterPro" id="IPR000184">
    <property type="entry name" value="Bac_surfAg_D15"/>
</dbReference>
<dbReference type="Gene3D" id="2.40.160.50">
    <property type="entry name" value="membrane protein fhac: a member of the omp85/tpsb transporter family"/>
    <property type="match status" value="1"/>
</dbReference>
<gene>
    <name evidence="5" type="ORF">SAMN04488036_101488</name>
</gene>
<feature type="chain" id="PRO_5011527084" evidence="3">
    <location>
        <begin position="22"/>
        <end position="363"/>
    </location>
</feature>